<accession>A0A1G7R2F6</accession>
<dbReference type="Gene3D" id="1.10.1760.20">
    <property type="match status" value="1"/>
</dbReference>
<keyword evidence="1" id="KW-0472">Membrane</keyword>
<dbReference type="AlphaFoldDB" id="A0A1G7R2F6"/>
<dbReference type="Pfam" id="PF12822">
    <property type="entry name" value="ECF_trnsprt"/>
    <property type="match status" value="1"/>
</dbReference>
<protein>
    <recommendedName>
        <fullName evidence="4">ECF transporter S component</fullName>
    </recommendedName>
</protein>
<sequence length="163" mass="18146">MKTKDLVTVALMISLSVILAQFKIFSTVAFDSSPAFLLSLIMGANVGAIVGVVGHLATAMSSGFPLTLPIHLILMFFMGMTQIAFAKTFRQFKHKGHLSYIYPTIMAWLFNVLFPLLCLLPFLGSGLVVSFFWPLTFATVANIALAYFLFKWLKKLNLIIFKE</sequence>
<feature type="transmembrane region" description="Helical" evidence="1">
    <location>
        <begin position="37"/>
        <end position="58"/>
    </location>
</feature>
<feature type="transmembrane region" description="Helical" evidence="1">
    <location>
        <begin position="6"/>
        <end position="25"/>
    </location>
</feature>
<keyword evidence="1" id="KW-1133">Transmembrane helix</keyword>
<gene>
    <name evidence="2" type="ORF">SAMN05421791_102295</name>
</gene>
<dbReference type="OrthoDB" id="5431035at2"/>
<proteinExistence type="predicted"/>
<dbReference type="GO" id="GO:0022857">
    <property type="term" value="F:transmembrane transporter activity"/>
    <property type="evidence" value="ECO:0007669"/>
    <property type="project" value="InterPro"/>
</dbReference>
<dbReference type="EMBL" id="FNCK01000002">
    <property type="protein sequence ID" value="SDG04319.1"/>
    <property type="molecule type" value="Genomic_DNA"/>
</dbReference>
<evidence type="ECO:0000256" key="1">
    <source>
        <dbReference type="SAM" id="Phobius"/>
    </source>
</evidence>
<name>A0A1G7R2F6_9LACT</name>
<evidence type="ECO:0000313" key="2">
    <source>
        <dbReference type="EMBL" id="SDG04319.1"/>
    </source>
</evidence>
<dbReference type="RefSeq" id="WP_090289370.1">
    <property type="nucleotide sequence ID" value="NZ_FNCK01000002.1"/>
</dbReference>
<organism evidence="2 3">
    <name type="scientific">Facklamia miroungae</name>
    <dbReference type="NCBI Taxonomy" id="120956"/>
    <lineage>
        <taxon>Bacteria</taxon>
        <taxon>Bacillati</taxon>
        <taxon>Bacillota</taxon>
        <taxon>Bacilli</taxon>
        <taxon>Lactobacillales</taxon>
        <taxon>Aerococcaceae</taxon>
        <taxon>Facklamia</taxon>
    </lineage>
</organism>
<keyword evidence="3" id="KW-1185">Reference proteome</keyword>
<keyword evidence="1" id="KW-0812">Transmembrane</keyword>
<dbReference type="Proteomes" id="UP000199708">
    <property type="component" value="Unassembled WGS sequence"/>
</dbReference>
<evidence type="ECO:0000313" key="3">
    <source>
        <dbReference type="Proteomes" id="UP000199708"/>
    </source>
</evidence>
<reference evidence="2 3" key="1">
    <citation type="submission" date="2016-10" db="EMBL/GenBank/DDBJ databases">
        <authorList>
            <person name="de Groot N.N."/>
        </authorList>
    </citation>
    <scope>NUCLEOTIDE SEQUENCE [LARGE SCALE GENOMIC DNA]</scope>
    <source>
        <strain evidence="2 3">ATCC BAA-466</strain>
    </source>
</reference>
<feature type="transmembrane region" description="Helical" evidence="1">
    <location>
        <begin position="101"/>
        <end position="124"/>
    </location>
</feature>
<feature type="transmembrane region" description="Helical" evidence="1">
    <location>
        <begin position="70"/>
        <end position="89"/>
    </location>
</feature>
<feature type="transmembrane region" description="Helical" evidence="1">
    <location>
        <begin position="130"/>
        <end position="150"/>
    </location>
</feature>
<evidence type="ECO:0008006" key="4">
    <source>
        <dbReference type="Google" id="ProtNLM"/>
    </source>
</evidence>
<dbReference type="STRING" id="120956.SAMN05421791_102295"/>
<dbReference type="InterPro" id="IPR024529">
    <property type="entry name" value="ECF_trnsprt_substrate-spec"/>
</dbReference>